<keyword evidence="2" id="KW-1185">Reference proteome</keyword>
<protein>
    <recommendedName>
        <fullName evidence="3">NACHT-NTPase and P-loop NTPases N-terminal domain-containing protein</fullName>
    </recommendedName>
</protein>
<evidence type="ECO:0000313" key="2">
    <source>
        <dbReference type="Proteomes" id="UP001465668"/>
    </source>
</evidence>
<dbReference type="InterPro" id="IPR029058">
    <property type="entry name" value="AB_hydrolase_fold"/>
</dbReference>
<name>A0ABR2XK07_9PEZI</name>
<reference evidence="1 2" key="1">
    <citation type="submission" date="2024-02" db="EMBL/GenBank/DDBJ databases">
        <title>First draft genome assembly of two strains of Seiridium cardinale.</title>
        <authorList>
            <person name="Emiliani G."/>
            <person name="Scali E."/>
        </authorList>
    </citation>
    <scope>NUCLEOTIDE SEQUENCE [LARGE SCALE GENOMIC DNA]</scope>
    <source>
        <strain evidence="1 2">BM-138-000479</strain>
    </source>
</reference>
<comment type="caution">
    <text evidence="1">The sequence shown here is derived from an EMBL/GenBank/DDBJ whole genome shotgun (WGS) entry which is preliminary data.</text>
</comment>
<dbReference type="SUPFAM" id="SSF53474">
    <property type="entry name" value="alpha/beta-Hydrolases"/>
    <property type="match status" value="1"/>
</dbReference>
<accession>A0ABR2XK07</accession>
<sequence>MNGTKRTQAFTRVDIPWQLMATLFAVLDLNRWPKVNTSKVPLIAGSNTDEGTGQGPSGINTTEQLFTWLDIITKEAAASYSQMENLPPEAANEILRFYTDDSTGNMAAYLGDSPTPAHGPVWRRTSTYAGDYQQHAGRRATCQSWATHGAPAYSFVARQPYSMSTSSVPFSSSSVQKRASRLHFVLACIWLSPFSIAMAEALGAVASGIAVAQIAGTAGSAIWKLKQLWDEIEDVPEIISDLIEQLDCLDPSLWAAERQFSQQEIPALFWDQTAARRSTEYCRRALQKISDLTDDLSMLIDSKKGIRRKIGCMKVVLKKQQISSLEQRLGNAIRMLQVAQQGYIMAFMQIQPDIVAYKVANHVRDHTNGPQIALEKDQNTVTDDTLTSAAPSTISRVPVGALKATTPTETTTEWRSFRKVGPLAIQLTTGGLKARFRPPMWLAGLAYAWELSVVKSYGDWKSHLQTYSLRPRDSEIFSIVRRGDIDRLKRIFTVGEASPYDREGPTGMTLLHFVFDAN</sequence>
<evidence type="ECO:0008006" key="3">
    <source>
        <dbReference type="Google" id="ProtNLM"/>
    </source>
</evidence>
<organism evidence="1 2">
    <name type="scientific">Seiridium cardinale</name>
    <dbReference type="NCBI Taxonomy" id="138064"/>
    <lineage>
        <taxon>Eukaryota</taxon>
        <taxon>Fungi</taxon>
        <taxon>Dikarya</taxon>
        <taxon>Ascomycota</taxon>
        <taxon>Pezizomycotina</taxon>
        <taxon>Sordariomycetes</taxon>
        <taxon>Xylariomycetidae</taxon>
        <taxon>Amphisphaeriales</taxon>
        <taxon>Sporocadaceae</taxon>
        <taxon>Seiridium</taxon>
    </lineage>
</organism>
<dbReference type="Gene3D" id="3.40.50.1820">
    <property type="entry name" value="alpha/beta hydrolase"/>
    <property type="match status" value="1"/>
</dbReference>
<dbReference type="Proteomes" id="UP001465668">
    <property type="component" value="Unassembled WGS sequence"/>
</dbReference>
<evidence type="ECO:0000313" key="1">
    <source>
        <dbReference type="EMBL" id="KAK9774062.1"/>
    </source>
</evidence>
<dbReference type="EMBL" id="JARVKM010000044">
    <property type="protein sequence ID" value="KAK9774062.1"/>
    <property type="molecule type" value="Genomic_DNA"/>
</dbReference>
<proteinExistence type="predicted"/>
<gene>
    <name evidence="1" type="ORF">SCAR479_09176</name>
</gene>